<sequence length="846" mass="93563">MNHQPELLAPAGSWEALVAAVQNGADAVYLGGKMFNARQSASNFDQEELARAVEYAHIRGVKIYVTVNILLANHELEEAMGFLHFLHNIGVDAAILQDLGLAKLAREVIPELSIHSSTQMTVHNLPGVQLMQETGFDRIVLAREMELEEIAIIKGETGADLEAFVHGALCICYSGQCLMSSMIGGRSGNRGKCAQPCRLQYQLVDQRGKTLVPADIGEYLLSPRDINTSAHINKLVAAGINSFKIEGRMKRPEYVATVIRTYRNLIDRALAEGQSFKVQEDEARDLAQIFNRDFSPGYFLGNPGKELMSFKRPNNRGIRLGRVKGYNRQTKLVEVMLEEPLRIGDGIEVWVTEGGRSGIEVNSILLKGKQIDFAPAGSLVGLAIPGKIKPGDRVFKTNDASLMELARETYSSARETKKLPLHFHIRARVGEPLYMKVADDTGLTVEGYSEEVGQEAQKRPITEEFLREQLDRLGNTPFSLGGLKADLEGKVMVPMREINELRRKVLAELEQKRLRGRKKPGVAQHLAERRIRGALKELEMDRASNYSEPLLSVNVTDLTSLEAAVSYGADMVYFGGESYRSKGLITEQDIKAGAEFCQKNGASLVLSSSRIMNDQQLSKFIGLLNQVRDFPLAGVLVGNLGLLKILRDFTDKPVVADFSLNVFNSATLHYLKALGVSRATLSPELTMKQVQELARTSPLPLEVLVQGAVPMMTSKYCPVGSILGGLAPGKKCGGPCHKQKCGLKDRMGLVFPLEVDQNCHMHLFNAKDLCMIEDVFTLAQVSGVLRIEAKKEDHGYVAKAVNHYRQALARFKYGHKDDYKDREAKEDLEELSNSGLTKGHFFRGVV</sequence>
<dbReference type="EMBL" id="JARPTC010000007">
    <property type="protein sequence ID" value="MDO7786683.1"/>
    <property type="molecule type" value="Genomic_DNA"/>
</dbReference>
<proteinExistence type="predicted"/>
<dbReference type="Pfam" id="PF01136">
    <property type="entry name" value="Peptidase_U32"/>
    <property type="match status" value="2"/>
</dbReference>
<dbReference type="InterPro" id="IPR020988">
    <property type="entry name" value="Pept_U32_collagenase"/>
</dbReference>
<feature type="domain" description="Peptidase U32 collagenase" evidence="1">
    <location>
        <begin position="394"/>
        <end position="514"/>
    </location>
</feature>
<keyword evidence="3" id="KW-1185">Reference proteome</keyword>
<dbReference type="PROSITE" id="PS01276">
    <property type="entry name" value="PEPTIDASE_U32"/>
    <property type="match status" value="1"/>
</dbReference>
<evidence type="ECO:0000313" key="3">
    <source>
        <dbReference type="Proteomes" id="UP001172911"/>
    </source>
</evidence>
<dbReference type="InterPro" id="IPR051454">
    <property type="entry name" value="RNA/ubiquinone_mod_enzymes"/>
</dbReference>
<reference evidence="2" key="1">
    <citation type="journal article" date="2023" name="J. Hazard. Mater.">
        <title>Anaerobic biodegradation of pyrene and benzo[a]pyrene by a new sulfate-reducing Desulforamulus aquiferis strain DSA.</title>
        <authorList>
            <person name="Zhang Z."/>
            <person name="Sun J."/>
            <person name="Gong X."/>
            <person name="Wang C."/>
            <person name="Wang H."/>
        </authorList>
    </citation>
    <scope>NUCLEOTIDE SEQUENCE</scope>
    <source>
        <strain evidence="2">DSA</strain>
    </source>
</reference>
<name>A0AAW7ZAE6_9FIRM</name>
<dbReference type="AlphaFoldDB" id="A0AAW7ZAE6"/>
<gene>
    <name evidence="2" type="ORF">P6N53_05530</name>
</gene>
<dbReference type="InterPro" id="IPR001539">
    <property type="entry name" value="Peptidase_U32"/>
</dbReference>
<comment type="caution">
    <text evidence="2">The sequence shown here is derived from an EMBL/GenBank/DDBJ whole genome shotgun (WGS) entry which is preliminary data.</text>
</comment>
<dbReference type="PANTHER" id="PTHR30217:SF10">
    <property type="entry name" value="23S RRNA 5-HYDROXYCYTIDINE C2501 SYNTHASE"/>
    <property type="match status" value="1"/>
</dbReference>
<dbReference type="PANTHER" id="PTHR30217">
    <property type="entry name" value="PEPTIDASE U32 FAMILY"/>
    <property type="match status" value="1"/>
</dbReference>
<organism evidence="2 3">
    <name type="scientific">Desulforamulus aquiferis</name>
    <dbReference type="NCBI Taxonomy" id="1397668"/>
    <lineage>
        <taxon>Bacteria</taxon>
        <taxon>Bacillati</taxon>
        <taxon>Bacillota</taxon>
        <taxon>Clostridia</taxon>
        <taxon>Eubacteriales</taxon>
        <taxon>Peptococcaceae</taxon>
        <taxon>Desulforamulus</taxon>
    </lineage>
</organism>
<dbReference type="RefSeq" id="WP_304541763.1">
    <property type="nucleotide sequence ID" value="NZ_JARPTC010000007.1"/>
</dbReference>
<accession>A0AAW7ZAE6</accession>
<protein>
    <submittedName>
        <fullName evidence="2">DUF3656 domain-containing protein</fullName>
    </submittedName>
</protein>
<dbReference type="Proteomes" id="UP001172911">
    <property type="component" value="Unassembled WGS sequence"/>
</dbReference>
<reference evidence="2" key="2">
    <citation type="submission" date="2023-03" db="EMBL/GenBank/DDBJ databases">
        <authorList>
            <person name="Zhang Z."/>
        </authorList>
    </citation>
    <scope>NUCLEOTIDE SEQUENCE</scope>
    <source>
        <strain evidence="2">DSA</strain>
    </source>
</reference>
<evidence type="ECO:0000259" key="1">
    <source>
        <dbReference type="Pfam" id="PF12392"/>
    </source>
</evidence>
<evidence type="ECO:0000313" key="2">
    <source>
        <dbReference type="EMBL" id="MDO7786683.1"/>
    </source>
</evidence>
<dbReference type="Pfam" id="PF12392">
    <property type="entry name" value="DUF3656"/>
    <property type="match status" value="1"/>
</dbReference>